<feature type="region of interest" description="Disordered" evidence="4">
    <location>
        <begin position="182"/>
        <end position="474"/>
    </location>
</feature>
<dbReference type="Proteomes" id="UP000504629">
    <property type="component" value="Unplaced"/>
</dbReference>
<evidence type="ECO:0000256" key="4">
    <source>
        <dbReference type="SAM" id="MobiDB-lite"/>
    </source>
</evidence>
<dbReference type="GO" id="GO:0051056">
    <property type="term" value="P:regulation of small GTPase mediated signal transduction"/>
    <property type="evidence" value="ECO:0007669"/>
    <property type="project" value="InterPro"/>
</dbReference>
<feature type="compositionally biased region" description="Basic and acidic residues" evidence="4">
    <location>
        <begin position="341"/>
        <end position="355"/>
    </location>
</feature>
<feature type="compositionally biased region" description="Polar residues" evidence="4">
    <location>
        <begin position="1691"/>
        <end position="1702"/>
    </location>
</feature>
<feature type="compositionally biased region" description="Low complexity" evidence="4">
    <location>
        <begin position="447"/>
        <end position="459"/>
    </location>
</feature>
<name>A0A6J2JE76_BOMMA</name>
<dbReference type="PANTHER" id="PTHR15711">
    <property type="entry name" value="RAP GTPASE-ACTIVATING PROTEIN"/>
    <property type="match status" value="1"/>
</dbReference>
<dbReference type="InterPro" id="IPR000331">
    <property type="entry name" value="Rap/Ran_GAP_dom"/>
</dbReference>
<keyword evidence="3" id="KW-0175">Coiled coil</keyword>
<evidence type="ECO:0000259" key="5">
    <source>
        <dbReference type="PROSITE" id="PS50085"/>
    </source>
</evidence>
<feature type="region of interest" description="Disordered" evidence="4">
    <location>
        <begin position="125"/>
        <end position="165"/>
    </location>
</feature>
<feature type="compositionally biased region" description="Basic and acidic residues" evidence="4">
    <location>
        <begin position="194"/>
        <end position="208"/>
    </location>
</feature>
<evidence type="ECO:0000256" key="2">
    <source>
        <dbReference type="ARBA" id="ARBA00022553"/>
    </source>
</evidence>
<feature type="region of interest" description="Disordered" evidence="4">
    <location>
        <begin position="1176"/>
        <end position="1206"/>
    </location>
</feature>
<evidence type="ECO:0000256" key="3">
    <source>
        <dbReference type="ARBA" id="ARBA00023054"/>
    </source>
</evidence>
<sequence>MPQSPSPRLRHYRTMTAICFVCNLPILSHQVGLVWAGGNGWDELTRSTLEESTLRQRLGSRRDSAAQVSCLSPPEPDVSDQPRGGPRRRRSSLAQLTDILREWGGGGAPRRQRAPLSRRETLADLARSLPWTRSEPPPRRRRDSSADSGIKSMASKRRDSKSAQPDFRAEFSNYFERRDSTIIIPTKDKRMKRRSSEEKERRDSVDGTRHRRDSIIAQPPRIVATHRKRRSSPPPPAAPSFVEVSSDPGPSTQPPSVTVVTVHEPSRSDGECHPMTMPTIITSAVTPSPTSPTVPTTSTSQSVQTSQGTQAAQTNQATTPVGKAPLNLGGRRDSTTQCGRARRDSRAAASPERRLGRLQRQATAFDDPTGPPGARRRDSGPSLGPDDEGRVRRDSLSPDSAARPRRDRSQLSPDRAGGGELSPSAARRRSRLRRQASCARMGRARSPESSSCSSRDPSPCARPPERTMIRRQSTTEEILIARGFRRQSTTEEMIRCRNFRRQSSQSDDACMRARGRRDSSTQILDGTIGTMTVETTSTFFDSSTQTEPSPLYDNNHYHEECLRCNSCGLNLTGPNQKRARRFKNHILCDLHFADVALMECSDFMQQLRSFKPQSLGCAVARRKSSTTLIFPLPPQACSDEFCEEYPHNLIPTPGYWIECSRQKIASDTIWDESESEHDSGPDRENAEDRHGRSGSLDEAAEDSSNGGSTPKKKTVIEEQWERSGGFELTSVEQETYEKYFYGTEHWNYFTNDEDLGPVILSIKQETLNSRDQFRILVRAISYTVHGLIPASCVFADRYNREEVVRSLGKEVNINPPLMLGQLPDTPEELLKLDQVFIKSELKVGVIYVKENQYTEEEILDNNENSPLFEEFLQVMGEKVRLKGFDKYKGGLDTVHDLTGLYSVYTNWRSIEIMFHVSTLLPYERHDPQKLQRKRHIGNDIVCVVFLEADNTSFSPACIKSHFLHTFILVRVSAKIKRRPTRYEVSVVTRDEVGAYKPYLWEQSVFDKGPMFREWLLTKIVNGERASYSAPKFARMQERTRSQMLEDIVANLQNHAETGQIPKPYRRGSWRPIGHMRPSSPLLDSVRDQFEDYDQLARDFTRVFLNNELNTATNAQLFDVVFLVGQSKQKTKFIGVRAILGVRSRVFQEMLYGIQTGFGSPQVPVAELLARPAPTLLSPTPARQKSSNFLQVPDIESPRPKSVPSSPMVKRAFSRLGTITAGWGRSIRKQHSQLNADDKKRWASSQDCSNKEGKEKEKEKNAALAVPRLSVCADAQKVDRAKLAQTEFSIIEFDPDTFRILLDYLHTGSCPLTCASIPGLICAAEHYDLPELLQACFHHAKQFLRIEVVCTMLISLENYYWRYTSASELVNMILAFIEQRAYALFQTSEFLNLSESMVQMIMCRNLEVPEVRKFEAMLVRVSAKIKRRPTRYEVSVVTRDEVGAYKPYLWEQSVFDKGPMFREWLLTKIVNGERASYSAPKFARMQERTRSQMLEDIVANLQNHAETGQIPKPYRRGSWRPIGHMRPSSPLLDSVRDQFEDYDQLARDFTRVFLNNELNTATNAQLFDVVFLVGQSKQKTKFIGVRAILGVRSRVFQEMLYGIQTGFGSPQVPVAELLARPAPTLLSPTPARQKSSNFLQVPDIESPRPKSVPSSPMVKRAFSRLGTITAGWGRSIRKQHSQLNADDKKRWASSQDCSNTNLH</sequence>
<dbReference type="SUPFAM" id="SSF54695">
    <property type="entry name" value="POZ domain"/>
    <property type="match status" value="1"/>
</dbReference>
<dbReference type="FunFam" id="3.40.50.11210:FF:000002">
    <property type="entry name" value="Signal-induced proliferation-associated 1-like protein 1"/>
    <property type="match status" value="1"/>
</dbReference>
<feature type="compositionally biased region" description="Basic and acidic residues" evidence="4">
    <location>
        <begin position="1248"/>
        <end position="1259"/>
    </location>
</feature>
<dbReference type="SUPFAM" id="SSF111347">
    <property type="entry name" value="Rap/Ran-GAP"/>
    <property type="match status" value="2"/>
</dbReference>
<feature type="compositionally biased region" description="Basic and acidic residues" evidence="4">
    <location>
        <begin position="676"/>
        <end position="691"/>
    </location>
</feature>
<feature type="compositionally biased region" description="Basic and acidic residues" evidence="4">
    <location>
        <begin position="387"/>
        <end position="409"/>
    </location>
</feature>
<evidence type="ECO:0000313" key="6">
    <source>
        <dbReference type="Proteomes" id="UP000504629"/>
    </source>
</evidence>
<dbReference type="CDD" id="cd08368">
    <property type="entry name" value="LIM"/>
    <property type="match status" value="1"/>
</dbReference>
<dbReference type="Gene3D" id="3.30.710.10">
    <property type="entry name" value="Potassium Channel Kv1.1, Chain A"/>
    <property type="match status" value="1"/>
</dbReference>
<accession>A0A6J2JE76</accession>
<keyword evidence="6" id="KW-1185">Reference proteome</keyword>
<organism evidence="6 7">
    <name type="scientific">Bombyx mandarina</name>
    <name type="common">Wild silk moth</name>
    <name type="synonym">Wild silkworm</name>
    <dbReference type="NCBI Taxonomy" id="7092"/>
    <lineage>
        <taxon>Eukaryota</taxon>
        <taxon>Metazoa</taxon>
        <taxon>Ecdysozoa</taxon>
        <taxon>Arthropoda</taxon>
        <taxon>Hexapoda</taxon>
        <taxon>Insecta</taxon>
        <taxon>Pterygota</taxon>
        <taxon>Neoptera</taxon>
        <taxon>Endopterygota</taxon>
        <taxon>Lepidoptera</taxon>
        <taxon>Glossata</taxon>
        <taxon>Ditrysia</taxon>
        <taxon>Bombycoidea</taxon>
        <taxon>Bombycidae</taxon>
        <taxon>Bombycinae</taxon>
        <taxon>Bombyx</taxon>
    </lineage>
</organism>
<dbReference type="SMART" id="SM00225">
    <property type="entry name" value="BTB"/>
    <property type="match status" value="1"/>
</dbReference>
<dbReference type="Pfam" id="PF02145">
    <property type="entry name" value="Rap_GAP"/>
    <property type="match status" value="2"/>
</dbReference>
<feature type="region of interest" description="Disordered" evidence="4">
    <location>
        <begin position="57"/>
        <end position="92"/>
    </location>
</feature>
<dbReference type="OrthoDB" id="2499658at2759"/>
<keyword evidence="2" id="KW-0597">Phosphoprotein</keyword>
<dbReference type="PANTHER" id="PTHR15711:SF25">
    <property type="entry name" value="RADISH, ISOFORM I"/>
    <property type="match status" value="1"/>
</dbReference>
<dbReference type="Pfam" id="PF21022">
    <property type="entry name" value="Rap-GAP_dimer"/>
    <property type="match status" value="1"/>
</dbReference>
<feature type="region of interest" description="Disordered" evidence="4">
    <location>
        <begin position="1231"/>
        <end position="1259"/>
    </location>
</feature>
<feature type="compositionally biased region" description="Polar residues" evidence="4">
    <location>
        <begin position="1625"/>
        <end position="1638"/>
    </location>
</feature>
<dbReference type="GO" id="GO:0005096">
    <property type="term" value="F:GTPase activator activity"/>
    <property type="evidence" value="ECO:0007669"/>
    <property type="project" value="UniProtKB-KW"/>
</dbReference>
<protein>
    <submittedName>
        <fullName evidence="7">Uncharacterized protein LOC114240881</fullName>
    </submittedName>
</protein>
<feature type="region of interest" description="Disordered" evidence="4">
    <location>
        <begin position="101"/>
        <end position="120"/>
    </location>
</feature>
<gene>
    <name evidence="7" type="primary">LOC114240881</name>
</gene>
<evidence type="ECO:0000256" key="1">
    <source>
        <dbReference type="ARBA" id="ARBA00022468"/>
    </source>
</evidence>
<feature type="compositionally biased region" description="Low complexity" evidence="4">
    <location>
        <begin position="278"/>
        <end position="321"/>
    </location>
</feature>
<dbReference type="Pfam" id="PF00651">
    <property type="entry name" value="BTB"/>
    <property type="match status" value="1"/>
</dbReference>
<dbReference type="InterPro" id="IPR000210">
    <property type="entry name" value="BTB/POZ_dom"/>
</dbReference>
<dbReference type="KEGG" id="bman:114240881"/>
<feature type="region of interest" description="Disordered" evidence="4">
    <location>
        <begin position="1679"/>
        <end position="1702"/>
    </location>
</feature>
<reference evidence="7" key="1">
    <citation type="submission" date="2025-08" db="UniProtKB">
        <authorList>
            <consortium name="RefSeq"/>
        </authorList>
    </citation>
    <scope>IDENTIFICATION</scope>
    <source>
        <tissue evidence="7">Silk gland</tissue>
    </source>
</reference>
<dbReference type="PROSITE" id="PS50085">
    <property type="entry name" value="RAPGAP"/>
    <property type="match status" value="1"/>
</dbReference>
<feature type="domain" description="Rap-GAP" evidence="5">
    <location>
        <begin position="829"/>
        <end position="1047"/>
    </location>
</feature>
<dbReference type="GeneID" id="114240881"/>
<feature type="region of interest" description="Disordered" evidence="4">
    <location>
        <begin position="670"/>
        <end position="716"/>
    </location>
</feature>
<feature type="compositionally biased region" description="Polar residues" evidence="4">
    <location>
        <begin position="1176"/>
        <end position="1189"/>
    </location>
</feature>
<proteinExistence type="predicted"/>
<feature type="compositionally biased region" description="Low complexity" evidence="4">
    <location>
        <begin position="248"/>
        <end position="262"/>
    </location>
</feature>
<evidence type="ECO:0000313" key="7">
    <source>
        <dbReference type="RefSeq" id="XP_028027357.1"/>
    </source>
</evidence>
<dbReference type="GO" id="GO:0005737">
    <property type="term" value="C:cytoplasm"/>
    <property type="evidence" value="ECO:0007669"/>
    <property type="project" value="TreeGrafter"/>
</dbReference>
<dbReference type="Gene3D" id="3.40.50.11210">
    <property type="entry name" value="Rap/Ran-GAP"/>
    <property type="match status" value="2"/>
</dbReference>
<dbReference type="CTD" id="32253"/>
<feature type="region of interest" description="Disordered" evidence="4">
    <location>
        <begin position="1624"/>
        <end position="1656"/>
    </location>
</feature>
<keyword evidence="1" id="KW-0343">GTPase activation</keyword>
<dbReference type="RefSeq" id="XP_028027357.1">
    <property type="nucleotide sequence ID" value="XM_028171556.1"/>
</dbReference>
<dbReference type="InterPro" id="IPR035974">
    <property type="entry name" value="Rap/Ran-GAP_sf"/>
</dbReference>
<dbReference type="Gene3D" id="6.10.140.210">
    <property type="match status" value="1"/>
</dbReference>
<dbReference type="InterPro" id="IPR011333">
    <property type="entry name" value="SKP1/BTB/POZ_sf"/>
</dbReference>
<dbReference type="InterPro" id="IPR050989">
    <property type="entry name" value="Rap1_Ran_GAP"/>
</dbReference>